<keyword evidence="4" id="KW-0255">Endonuclease</keyword>
<keyword evidence="3" id="KW-0540">Nuclease</keyword>
<organism evidence="8 9">
    <name type="scientific">Cucumis melo var. makuwa</name>
    <name type="common">Oriental melon</name>
    <dbReference type="NCBI Taxonomy" id="1194695"/>
    <lineage>
        <taxon>Eukaryota</taxon>
        <taxon>Viridiplantae</taxon>
        <taxon>Streptophyta</taxon>
        <taxon>Embryophyta</taxon>
        <taxon>Tracheophyta</taxon>
        <taxon>Spermatophyta</taxon>
        <taxon>Magnoliopsida</taxon>
        <taxon>eudicotyledons</taxon>
        <taxon>Gunneridae</taxon>
        <taxon>Pentapetalae</taxon>
        <taxon>rosids</taxon>
        <taxon>fabids</taxon>
        <taxon>Cucurbitales</taxon>
        <taxon>Cucurbitaceae</taxon>
        <taxon>Benincaseae</taxon>
        <taxon>Cucumis</taxon>
    </lineage>
</organism>
<sequence length="124" mass="14646">MRDRARPVYERELIAVVWAVQRWRPYLLGRKFTVKTDQRSLKFLLEQRAIQLQYQKWIAKLLGYSFEVIYKLGLENKAADALSRMGPMTHLNQLTAPALLDVEVIREEVRKDPALHEIIQLIEE</sequence>
<gene>
    <name evidence="8" type="ORF">E6C27_scaffold319G00430</name>
</gene>
<comment type="caution">
    <text evidence="8">The sequence shown here is derived from an EMBL/GenBank/DDBJ whole genome shotgun (WGS) entry which is preliminary data.</text>
</comment>
<dbReference type="GO" id="GO:0004519">
    <property type="term" value="F:endonuclease activity"/>
    <property type="evidence" value="ECO:0007669"/>
    <property type="project" value="UniProtKB-KW"/>
</dbReference>
<accession>A0A5A7UL64</accession>
<keyword evidence="1" id="KW-0808">Transferase</keyword>
<proteinExistence type="predicted"/>
<protein>
    <submittedName>
        <fullName evidence="8">Transposon Tf2-1 polyprotein isoform X1</fullName>
    </submittedName>
</protein>
<keyword evidence="5" id="KW-0378">Hydrolase</keyword>
<dbReference type="GO" id="GO:0016787">
    <property type="term" value="F:hydrolase activity"/>
    <property type="evidence" value="ECO:0007669"/>
    <property type="project" value="UniProtKB-KW"/>
</dbReference>
<evidence type="ECO:0000259" key="7">
    <source>
        <dbReference type="Pfam" id="PF17917"/>
    </source>
</evidence>
<dbReference type="Pfam" id="PF17917">
    <property type="entry name" value="RT_RNaseH"/>
    <property type="match status" value="1"/>
</dbReference>
<dbReference type="EMBL" id="SSTE01008362">
    <property type="protein sequence ID" value="KAA0055924.1"/>
    <property type="molecule type" value="Genomic_DNA"/>
</dbReference>
<evidence type="ECO:0000256" key="1">
    <source>
        <dbReference type="ARBA" id="ARBA00022679"/>
    </source>
</evidence>
<evidence type="ECO:0000256" key="6">
    <source>
        <dbReference type="ARBA" id="ARBA00022918"/>
    </source>
</evidence>
<dbReference type="OrthoDB" id="10055717at2759"/>
<evidence type="ECO:0000256" key="5">
    <source>
        <dbReference type="ARBA" id="ARBA00022801"/>
    </source>
</evidence>
<dbReference type="InterPro" id="IPR041373">
    <property type="entry name" value="RT_RNaseH"/>
</dbReference>
<keyword evidence="2" id="KW-0548">Nucleotidyltransferase</keyword>
<evidence type="ECO:0000313" key="9">
    <source>
        <dbReference type="Proteomes" id="UP000321393"/>
    </source>
</evidence>
<name>A0A5A7UL64_CUCMM</name>
<dbReference type="SUPFAM" id="SSF56672">
    <property type="entry name" value="DNA/RNA polymerases"/>
    <property type="match status" value="1"/>
</dbReference>
<feature type="domain" description="Reverse transcriptase RNase H-like" evidence="7">
    <location>
        <begin position="7"/>
        <end position="64"/>
    </location>
</feature>
<evidence type="ECO:0000256" key="4">
    <source>
        <dbReference type="ARBA" id="ARBA00022759"/>
    </source>
</evidence>
<dbReference type="STRING" id="1194695.A0A5A7UL64"/>
<evidence type="ECO:0000256" key="3">
    <source>
        <dbReference type="ARBA" id="ARBA00022722"/>
    </source>
</evidence>
<keyword evidence="6" id="KW-0695">RNA-directed DNA polymerase</keyword>
<dbReference type="InterPro" id="IPR043502">
    <property type="entry name" value="DNA/RNA_pol_sf"/>
</dbReference>
<dbReference type="PANTHER" id="PTHR34072:SF55">
    <property type="entry name" value="DNA_RNA POLYMERASES SUPERFAMILY PROTEIN"/>
    <property type="match status" value="1"/>
</dbReference>
<dbReference type="Proteomes" id="UP000321393">
    <property type="component" value="Unassembled WGS sequence"/>
</dbReference>
<dbReference type="GO" id="GO:0003964">
    <property type="term" value="F:RNA-directed DNA polymerase activity"/>
    <property type="evidence" value="ECO:0007669"/>
    <property type="project" value="UniProtKB-KW"/>
</dbReference>
<dbReference type="CDD" id="cd09274">
    <property type="entry name" value="RNase_HI_RT_Ty3"/>
    <property type="match status" value="1"/>
</dbReference>
<reference evidence="8 9" key="1">
    <citation type="submission" date="2019-08" db="EMBL/GenBank/DDBJ databases">
        <title>Draft genome sequences of two oriental melons (Cucumis melo L. var makuwa).</title>
        <authorList>
            <person name="Kwon S.-Y."/>
        </authorList>
    </citation>
    <scope>NUCLEOTIDE SEQUENCE [LARGE SCALE GENOMIC DNA]</scope>
    <source>
        <strain evidence="9">cv. SW 3</strain>
        <tissue evidence="8">Leaf</tissue>
    </source>
</reference>
<dbReference type="AlphaFoldDB" id="A0A5A7UL64"/>
<dbReference type="PANTHER" id="PTHR34072">
    <property type="entry name" value="ENZYMATIC POLYPROTEIN-RELATED"/>
    <property type="match status" value="1"/>
</dbReference>
<evidence type="ECO:0000313" key="8">
    <source>
        <dbReference type="EMBL" id="KAA0055924.1"/>
    </source>
</evidence>
<evidence type="ECO:0000256" key="2">
    <source>
        <dbReference type="ARBA" id="ARBA00022695"/>
    </source>
</evidence>